<evidence type="ECO:0000256" key="1">
    <source>
        <dbReference type="SAM" id="Phobius"/>
    </source>
</evidence>
<evidence type="ECO:0008006" key="4">
    <source>
        <dbReference type="Google" id="ProtNLM"/>
    </source>
</evidence>
<accession>A0A316G3A9</accession>
<dbReference type="EMBL" id="QGGV01000007">
    <property type="protein sequence ID" value="PWK55434.1"/>
    <property type="molecule type" value="Genomic_DNA"/>
</dbReference>
<keyword evidence="3" id="KW-1185">Reference proteome</keyword>
<dbReference type="AlphaFoldDB" id="A0A316G3A9"/>
<feature type="transmembrane region" description="Helical" evidence="1">
    <location>
        <begin position="227"/>
        <end position="243"/>
    </location>
</feature>
<proteinExistence type="predicted"/>
<protein>
    <recommendedName>
        <fullName evidence="4">Membrane protein DUF2157</fullName>
    </recommendedName>
</protein>
<feature type="transmembrane region" description="Helical" evidence="1">
    <location>
        <begin position="317"/>
        <end position="334"/>
    </location>
</feature>
<gene>
    <name evidence="2" type="ORF">C8D95_107100</name>
</gene>
<feature type="transmembrane region" description="Helical" evidence="1">
    <location>
        <begin position="170"/>
        <end position="190"/>
    </location>
</feature>
<feature type="transmembrane region" description="Helical" evidence="1">
    <location>
        <begin position="61"/>
        <end position="78"/>
    </location>
</feature>
<evidence type="ECO:0000313" key="3">
    <source>
        <dbReference type="Proteomes" id="UP000245390"/>
    </source>
</evidence>
<keyword evidence="1" id="KW-1133">Transmembrane helix</keyword>
<comment type="caution">
    <text evidence="2">The sequence shown here is derived from an EMBL/GenBank/DDBJ whole genome shotgun (WGS) entry which is preliminary data.</text>
</comment>
<keyword evidence="1" id="KW-0472">Membrane</keyword>
<dbReference type="KEGG" id="salo:EF888_07795"/>
<feature type="transmembrane region" description="Helical" evidence="1">
    <location>
        <begin position="33"/>
        <end position="55"/>
    </location>
</feature>
<feature type="transmembrane region" description="Helical" evidence="1">
    <location>
        <begin position="341"/>
        <end position="359"/>
    </location>
</feature>
<dbReference type="Proteomes" id="UP000245390">
    <property type="component" value="Unassembled WGS sequence"/>
</dbReference>
<keyword evidence="1" id="KW-0812">Transmembrane</keyword>
<feature type="transmembrane region" description="Helical" evidence="1">
    <location>
        <begin position="117"/>
        <end position="134"/>
    </location>
</feature>
<organism evidence="2 3">
    <name type="scientific">Silicimonas algicola</name>
    <dbReference type="NCBI Taxonomy" id="1826607"/>
    <lineage>
        <taxon>Bacteria</taxon>
        <taxon>Pseudomonadati</taxon>
        <taxon>Pseudomonadota</taxon>
        <taxon>Alphaproteobacteria</taxon>
        <taxon>Rhodobacterales</taxon>
        <taxon>Paracoccaceae</taxon>
    </lineage>
</organism>
<dbReference type="OrthoDB" id="7264924at2"/>
<dbReference type="RefSeq" id="WP_109760033.1">
    <property type="nucleotide sequence ID" value="NZ_CP034588.1"/>
</dbReference>
<feature type="transmembrane region" description="Helical" evidence="1">
    <location>
        <begin position="141"/>
        <end position="164"/>
    </location>
</feature>
<feature type="transmembrane region" description="Helical" evidence="1">
    <location>
        <begin position="255"/>
        <end position="275"/>
    </location>
</feature>
<sequence>MTHVVHTERLLREGVIDAAQAAEIARRSRETMVALVVNSVLCVGIVAATLGLIFWLGSAGAVAFAGTIFLIAGAAVLLKGGEIYRMLGNASALIGAGMMIGGAGVEAARLYAENADVFLMIAGAAVAGGAFVVFRQGSATLRFVSGATMLLGGAMHLAGVGFAMSDASGLEAAAVNGYAFLLLLAAGVLLDVRLVTALAIVPFAQMLDTGTDYFHAMYVFYSPESTLTILQMMALTAVCIVVMRQGRERFARHAGILAILAVVVGNLAFLVGSLWGDQVGASLALDGPTWTEGMEWSDYQTQVEAWEAQFLYISENVFSLVWAALLAVGTFWAAHANRRGLFNAAITFGAIHGYTQVFETMGDEPMAWALGGLALIPLAWGMWRLNRYLSERQGPGQETALAA</sequence>
<feature type="transmembrane region" description="Helical" evidence="1">
    <location>
        <begin position="365"/>
        <end position="383"/>
    </location>
</feature>
<evidence type="ECO:0000313" key="2">
    <source>
        <dbReference type="EMBL" id="PWK55434.1"/>
    </source>
</evidence>
<reference evidence="2 3" key="1">
    <citation type="submission" date="2018-05" db="EMBL/GenBank/DDBJ databases">
        <title>Genomic Encyclopedia of Type Strains, Phase IV (KMG-IV): sequencing the most valuable type-strain genomes for metagenomic binning, comparative biology and taxonomic classification.</title>
        <authorList>
            <person name="Goeker M."/>
        </authorList>
    </citation>
    <scope>NUCLEOTIDE SEQUENCE [LARGE SCALE GENOMIC DNA]</scope>
    <source>
        <strain evidence="2 3">DSM 103371</strain>
    </source>
</reference>
<name>A0A316G3A9_9RHOB</name>